<organism evidence="3 4">
    <name type="scientific">Flavobacterium kingsejongi</name>
    <dbReference type="NCBI Taxonomy" id="1678728"/>
    <lineage>
        <taxon>Bacteria</taxon>
        <taxon>Pseudomonadati</taxon>
        <taxon>Bacteroidota</taxon>
        <taxon>Flavobacteriia</taxon>
        <taxon>Flavobacteriales</taxon>
        <taxon>Flavobacteriaceae</taxon>
        <taxon>Flavobacterium</taxon>
    </lineage>
</organism>
<evidence type="ECO:0000259" key="2">
    <source>
        <dbReference type="Pfam" id="PF04892"/>
    </source>
</evidence>
<dbReference type="Proteomes" id="UP000244677">
    <property type="component" value="Chromosome"/>
</dbReference>
<keyword evidence="4" id="KW-1185">Reference proteome</keyword>
<dbReference type="InterPro" id="IPR006976">
    <property type="entry name" value="VanZ-like"/>
</dbReference>
<reference evidence="3 4" key="1">
    <citation type="submission" date="2017-04" db="EMBL/GenBank/DDBJ databases">
        <title>Complete genome sequence of Flavobacterium kingsejong AJ004.</title>
        <authorList>
            <person name="Lee P.C."/>
        </authorList>
    </citation>
    <scope>NUCLEOTIDE SEQUENCE [LARGE SCALE GENOMIC DNA]</scope>
    <source>
        <strain evidence="3 4">AJ004</strain>
    </source>
</reference>
<accession>A0A2S1LJS9</accession>
<feature type="transmembrane region" description="Helical" evidence="1">
    <location>
        <begin position="38"/>
        <end position="56"/>
    </location>
</feature>
<dbReference type="AlphaFoldDB" id="A0A2S1LJS9"/>
<evidence type="ECO:0000313" key="4">
    <source>
        <dbReference type="Proteomes" id="UP000244677"/>
    </source>
</evidence>
<dbReference type="PANTHER" id="PTHR28008">
    <property type="entry name" value="DOMAIN PROTEIN, PUTATIVE (AFU_ORTHOLOGUE AFUA_3G10980)-RELATED"/>
    <property type="match status" value="1"/>
</dbReference>
<dbReference type="PANTHER" id="PTHR28008:SF1">
    <property type="entry name" value="DOMAIN PROTEIN, PUTATIVE (AFU_ORTHOLOGUE AFUA_3G10980)-RELATED"/>
    <property type="match status" value="1"/>
</dbReference>
<keyword evidence="1" id="KW-1133">Transmembrane helix</keyword>
<feature type="transmembrane region" description="Helical" evidence="1">
    <location>
        <begin position="7"/>
        <end position="26"/>
    </location>
</feature>
<dbReference type="NCBIfam" id="NF037970">
    <property type="entry name" value="vanZ_1"/>
    <property type="match status" value="1"/>
</dbReference>
<evidence type="ECO:0000313" key="3">
    <source>
        <dbReference type="EMBL" id="AWG24025.1"/>
    </source>
</evidence>
<name>A0A2S1LJS9_9FLAO</name>
<proteinExistence type="predicted"/>
<dbReference type="EMBL" id="CP020919">
    <property type="protein sequence ID" value="AWG24025.1"/>
    <property type="molecule type" value="Genomic_DNA"/>
</dbReference>
<protein>
    <recommendedName>
        <fullName evidence="2">VanZ-like domain-containing protein</fullName>
    </recommendedName>
</protein>
<feature type="transmembrane region" description="Helical" evidence="1">
    <location>
        <begin position="101"/>
        <end position="119"/>
    </location>
</feature>
<dbReference type="Pfam" id="PF04892">
    <property type="entry name" value="VanZ"/>
    <property type="match status" value="1"/>
</dbReference>
<keyword evidence="1" id="KW-0472">Membrane</keyword>
<gene>
    <name evidence="3" type="ORF">FK004_01720</name>
</gene>
<keyword evidence="1" id="KW-0812">Transmembrane</keyword>
<evidence type="ECO:0000256" key="1">
    <source>
        <dbReference type="SAM" id="Phobius"/>
    </source>
</evidence>
<feature type="domain" description="VanZ-like" evidence="2">
    <location>
        <begin position="36"/>
        <end position="116"/>
    </location>
</feature>
<sequence length="122" mass="13507">MVHKNILLGAAILWTVAITILSLVTLKVSDGGISNADKYVHFTFYFVFTTAWFLFLRSTSPKARIVKNIIVCFFLAVAYGALMEVLQGLLTVNRSADIMDALANTTGSLAASLILYRMYHNK</sequence>
<feature type="transmembrane region" description="Helical" evidence="1">
    <location>
        <begin position="68"/>
        <end position="89"/>
    </location>
</feature>
<dbReference type="KEGG" id="fki:FK004_01720"/>